<dbReference type="SUPFAM" id="SSF56801">
    <property type="entry name" value="Acetyl-CoA synthetase-like"/>
    <property type="match status" value="1"/>
</dbReference>
<keyword evidence="1" id="KW-0596">Phosphopantetheine</keyword>
<dbReference type="InterPro" id="IPR020806">
    <property type="entry name" value="PKS_PP-bd"/>
</dbReference>
<evidence type="ECO:0000256" key="1">
    <source>
        <dbReference type="ARBA" id="ARBA00022450"/>
    </source>
</evidence>
<dbReference type="PROSITE" id="PS00455">
    <property type="entry name" value="AMP_BINDING"/>
    <property type="match status" value="1"/>
</dbReference>
<dbReference type="Pfam" id="PF13193">
    <property type="entry name" value="AMP-binding_C"/>
    <property type="match status" value="1"/>
</dbReference>
<dbReference type="STRING" id="1048205.AB852_08690"/>
<keyword evidence="5" id="KW-1185">Reference proteome</keyword>
<dbReference type="SMART" id="SM00823">
    <property type="entry name" value="PKS_PP"/>
    <property type="match status" value="1"/>
</dbReference>
<reference evidence="4 5" key="1">
    <citation type="submission" date="2015-06" db="EMBL/GenBank/DDBJ databases">
        <title>Cloning and characterization of the uncialamcin biosynthetic gene cluster.</title>
        <authorList>
            <person name="Yan X."/>
            <person name="Huang T."/>
            <person name="Ge H."/>
            <person name="Shen B."/>
        </authorList>
    </citation>
    <scope>NUCLEOTIDE SEQUENCE [LARGE SCALE GENOMIC DNA]</scope>
    <source>
        <strain evidence="4 5">DCA2648</strain>
    </source>
</reference>
<dbReference type="InterPro" id="IPR020845">
    <property type="entry name" value="AMP-binding_CS"/>
</dbReference>
<gene>
    <name evidence="4" type="ORF">AB852_08690</name>
</gene>
<dbReference type="GO" id="GO:0031177">
    <property type="term" value="F:phosphopantetheine binding"/>
    <property type="evidence" value="ECO:0007669"/>
    <property type="project" value="InterPro"/>
</dbReference>
<evidence type="ECO:0000259" key="3">
    <source>
        <dbReference type="PROSITE" id="PS50075"/>
    </source>
</evidence>
<dbReference type="InterPro" id="IPR029058">
    <property type="entry name" value="AB_hydrolase_fold"/>
</dbReference>
<name>A0A1Q4V9B1_9ACTN</name>
<dbReference type="InterPro" id="IPR025110">
    <property type="entry name" value="AMP-bd_C"/>
</dbReference>
<dbReference type="Gene3D" id="3.30.300.30">
    <property type="match status" value="1"/>
</dbReference>
<sequence>MLSDVTAPHEAGIGDGPASLAALFAAQAAATPDAIAVRTGERVLTYGQLDLWSGRLAAQLADRGVRPGGVVALAADRGPAALAGVLAVLRTGAGHLGLDPAIPARRQRRMIEETAPDCVLAEPGLDQFPTLDAPRVRLTEPTRGPVLAPRDPADDDPSAVFHIVYTSGTTGDPKGVRIGCRAVLNRLRWMWRDHPFEPGAVLAVQKSVSLVASPWELLGGLLRGVPSVFLTREEVLDPALFADAFERERVTHLFLTPHLVTGLLDEADRRGGLAHRPVLVTSGADALPTATVHRFRATFPGTTLLNLYGMTETASNVAAYDTAALAPDADRVPVGKAVAGASLTVHDRYGRLLPPGVVGEVWVAGTPLALGYVRASGDRFTTGDDGVRRYRTGDRGRLSAGGDLEIVGRVDNQVKIRGYRVELEEIEATLRKNPSVAEAGVFVTEEQGEPRLVACVTEAAEADPAALRAFLRDRLPDYMLPSRIVVLPNLPLGTNGKLDRVVLGTIAENAAQGPRERFAPADETESVVLGLWERLLGTAPATPDDNFFDAGGHSLLAVRFANRLETAFGKRISLRRLLGSPTFSGVVELCRDRDGDAEAGA</sequence>
<dbReference type="InterPro" id="IPR000873">
    <property type="entry name" value="AMP-dep_synth/lig_dom"/>
</dbReference>
<dbReference type="Pfam" id="PF00501">
    <property type="entry name" value="AMP-binding"/>
    <property type="match status" value="1"/>
</dbReference>
<dbReference type="Gene3D" id="3.40.50.1820">
    <property type="entry name" value="alpha/beta hydrolase"/>
    <property type="match status" value="1"/>
</dbReference>
<dbReference type="GO" id="GO:0005737">
    <property type="term" value="C:cytoplasm"/>
    <property type="evidence" value="ECO:0007669"/>
    <property type="project" value="TreeGrafter"/>
</dbReference>
<organism evidence="4 5">
    <name type="scientific">Streptomyces uncialis</name>
    <dbReference type="NCBI Taxonomy" id="1048205"/>
    <lineage>
        <taxon>Bacteria</taxon>
        <taxon>Bacillati</taxon>
        <taxon>Actinomycetota</taxon>
        <taxon>Actinomycetes</taxon>
        <taxon>Kitasatosporales</taxon>
        <taxon>Streptomycetaceae</taxon>
        <taxon>Streptomyces</taxon>
    </lineage>
</organism>
<dbReference type="Pfam" id="PF00550">
    <property type="entry name" value="PP-binding"/>
    <property type="match status" value="1"/>
</dbReference>
<feature type="domain" description="Carrier" evidence="3">
    <location>
        <begin position="519"/>
        <end position="594"/>
    </location>
</feature>
<dbReference type="GO" id="GO:0044550">
    <property type="term" value="P:secondary metabolite biosynthetic process"/>
    <property type="evidence" value="ECO:0007669"/>
    <property type="project" value="TreeGrafter"/>
</dbReference>
<dbReference type="InterPro" id="IPR045851">
    <property type="entry name" value="AMP-bd_C_sf"/>
</dbReference>
<keyword evidence="2" id="KW-0597">Phosphoprotein</keyword>
<dbReference type="EMBL" id="LFBV01000002">
    <property type="protein sequence ID" value="OKH94387.1"/>
    <property type="molecule type" value="Genomic_DNA"/>
</dbReference>
<dbReference type="CDD" id="cd05930">
    <property type="entry name" value="A_NRPS"/>
    <property type="match status" value="1"/>
</dbReference>
<dbReference type="GO" id="GO:0043041">
    <property type="term" value="P:amino acid activation for nonribosomal peptide biosynthetic process"/>
    <property type="evidence" value="ECO:0007669"/>
    <property type="project" value="TreeGrafter"/>
</dbReference>
<protein>
    <recommendedName>
        <fullName evidence="3">Carrier domain-containing protein</fullName>
    </recommendedName>
</protein>
<dbReference type="InterPro" id="IPR042099">
    <property type="entry name" value="ANL_N_sf"/>
</dbReference>
<comment type="caution">
    <text evidence="4">The sequence shown here is derived from an EMBL/GenBank/DDBJ whole genome shotgun (WGS) entry which is preliminary data.</text>
</comment>
<dbReference type="SUPFAM" id="SSF47336">
    <property type="entry name" value="ACP-like"/>
    <property type="match status" value="1"/>
</dbReference>
<accession>A0A1Q4V9B1</accession>
<dbReference type="AlphaFoldDB" id="A0A1Q4V9B1"/>
<dbReference type="GO" id="GO:0017000">
    <property type="term" value="P:antibiotic biosynthetic process"/>
    <property type="evidence" value="ECO:0007669"/>
    <property type="project" value="UniProtKB-ARBA"/>
</dbReference>
<dbReference type="Gene3D" id="3.40.50.12780">
    <property type="entry name" value="N-terminal domain of ligase-like"/>
    <property type="match status" value="1"/>
</dbReference>
<evidence type="ECO:0000313" key="4">
    <source>
        <dbReference type="EMBL" id="OKH94387.1"/>
    </source>
</evidence>
<evidence type="ECO:0000256" key="2">
    <source>
        <dbReference type="ARBA" id="ARBA00022553"/>
    </source>
</evidence>
<dbReference type="PANTHER" id="PTHR45527">
    <property type="entry name" value="NONRIBOSOMAL PEPTIDE SYNTHETASE"/>
    <property type="match status" value="1"/>
</dbReference>
<dbReference type="Proteomes" id="UP000186455">
    <property type="component" value="Unassembled WGS sequence"/>
</dbReference>
<evidence type="ECO:0000313" key="5">
    <source>
        <dbReference type="Proteomes" id="UP000186455"/>
    </source>
</evidence>
<dbReference type="PROSITE" id="PS50075">
    <property type="entry name" value="CARRIER"/>
    <property type="match status" value="1"/>
</dbReference>
<dbReference type="PANTHER" id="PTHR45527:SF1">
    <property type="entry name" value="FATTY ACID SYNTHASE"/>
    <property type="match status" value="1"/>
</dbReference>
<dbReference type="InterPro" id="IPR009081">
    <property type="entry name" value="PP-bd_ACP"/>
</dbReference>
<proteinExistence type="predicted"/>
<dbReference type="RefSeq" id="WP_073785820.1">
    <property type="nucleotide sequence ID" value="NZ_LFBV01000002.1"/>
</dbReference>
<dbReference type="InterPro" id="IPR036736">
    <property type="entry name" value="ACP-like_sf"/>
</dbReference>